<comment type="caution">
    <text evidence="8">The sequence shown here is derived from an EMBL/GenBank/DDBJ whole genome shotgun (WGS) entry which is preliminary data.</text>
</comment>
<keyword evidence="5" id="KW-0012">Acyltransferase</keyword>
<dbReference type="PROSITE" id="PS51191">
    <property type="entry name" value="FEMABX"/>
    <property type="match status" value="1"/>
</dbReference>
<proteinExistence type="inferred from homology"/>
<protein>
    <submittedName>
        <fullName evidence="8">Acetyltransferase (GNAT) family protein</fullName>
    </submittedName>
</protein>
<dbReference type="InterPro" id="IPR016181">
    <property type="entry name" value="Acyl_CoA_acyltransferase"/>
</dbReference>
<evidence type="ECO:0000256" key="2">
    <source>
        <dbReference type="ARBA" id="ARBA00022679"/>
    </source>
</evidence>
<dbReference type="SUPFAM" id="SSF55729">
    <property type="entry name" value="Acyl-CoA N-acyltransferases (Nat)"/>
    <property type="match status" value="1"/>
</dbReference>
<keyword evidence="3" id="KW-0133">Cell shape</keyword>
<dbReference type="AlphaFoldDB" id="A0A560LN37"/>
<dbReference type="GO" id="GO:0016755">
    <property type="term" value="F:aminoacyltransferase activity"/>
    <property type="evidence" value="ECO:0007669"/>
    <property type="project" value="InterPro"/>
</dbReference>
<evidence type="ECO:0000313" key="9">
    <source>
        <dbReference type="Proteomes" id="UP000321304"/>
    </source>
</evidence>
<dbReference type="GO" id="GO:0009252">
    <property type="term" value="P:peptidoglycan biosynthetic process"/>
    <property type="evidence" value="ECO:0007669"/>
    <property type="project" value="UniProtKB-KW"/>
</dbReference>
<dbReference type="GO" id="GO:0071555">
    <property type="term" value="P:cell wall organization"/>
    <property type="evidence" value="ECO:0007669"/>
    <property type="project" value="UniProtKB-KW"/>
</dbReference>
<evidence type="ECO:0000256" key="1">
    <source>
        <dbReference type="ARBA" id="ARBA00009943"/>
    </source>
</evidence>
<evidence type="ECO:0000256" key="3">
    <source>
        <dbReference type="ARBA" id="ARBA00022960"/>
    </source>
</evidence>
<name>A0A560LN37_9BRAD</name>
<dbReference type="EMBL" id="VITY01000007">
    <property type="protein sequence ID" value="TWB96943.1"/>
    <property type="molecule type" value="Genomic_DNA"/>
</dbReference>
<evidence type="ECO:0000256" key="4">
    <source>
        <dbReference type="ARBA" id="ARBA00022984"/>
    </source>
</evidence>
<keyword evidence="9" id="KW-1185">Reference proteome</keyword>
<keyword evidence="4" id="KW-0573">Peptidoglycan synthesis</keyword>
<dbReference type="GO" id="GO:0008360">
    <property type="term" value="P:regulation of cell shape"/>
    <property type="evidence" value="ECO:0007669"/>
    <property type="project" value="UniProtKB-KW"/>
</dbReference>
<dbReference type="Gene3D" id="3.40.630.30">
    <property type="match status" value="1"/>
</dbReference>
<comment type="similarity">
    <text evidence="1">Belongs to the FemABX family.</text>
</comment>
<keyword evidence="2 8" id="KW-0808">Transferase</keyword>
<gene>
    <name evidence="8" type="ORF">FBZ93_107189</name>
</gene>
<accession>A0A560LN37</accession>
<sequence length="303" mass="33422">MSSGGYTHGGVIVGPQVSPEMGKKVRARAIAHAVELARVSKANKLSIWLHPLSETSLQAIWGVNPLLEHGFSDTSTHVWIVDLRESLDLLWSRLSTNVVRDIKKARSAGYRVERCSVTTEFKSLLDLHERTYARNSLPPRPLGMLSPLPEVLEPSGNFGLWRCVSAEGEVVGYHGATLFGTTGYYHIGCCLDEHLRQGINPLLFWTAMEELKRAGYRWYDLGVAVPFGEGKALSLSEFKRKFGAVVHRSFSGNLAIEVAKQPQGEFAEQATPSAANPGGIGQPIGAASNLRRVLSRYTQWRNR</sequence>
<keyword evidence="6" id="KW-0961">Cell wall biogenesis/degradation</keyword>
<evidence type="ECO:0000256" key="5">
    <source>
        <dbReference type="ARBA" id="ARBA00023315"/>
    </source>
</evidence>
<feature type="domain" description="BioF2-like acetyltransferase" evidence="7">
    <location>
        <begin position="95"/>
        <end position="223"/>
    </location>
</feature>
<dbReference type="InterPro" id="IPR003447">
    <property type="entry name" value="FEMABX"/>
</dbReference>
<evidence type="ECO:0000313" key="8">
    <source>
        <dbReference type="EMBL" id="TWB96943.1"/>
    </source>
</evidence>
<dbReference type="Pfam" id="PF13480">
    <property type="entry name" value="Acetyltransf_6"/>
    <property type="match status" value="1"/>
</dbReference>
<organism evidence="8 9">
    <name type="scientific">Bradyrhizobium macuxiense</name>
    <dbReference type="NCBI Taxonomy" id="1755647"/>
    <lineage>
        <taxon>Bacteria</taxon>
        <taxon>Pseudomonadati</taxon>
        <taxon>Pseudomonadota</taxon>
        <taxon>Alphaproteobacteria</taxon>
        <taxon>Hyphomicrobiales</taxon>
        <taxon>Nitrobacteraceae</taxon>
        <taxon>Bradyrhizobium</taxon>
    </lineage>
</organism>
<dbReference type="PANTHER" id="PTHR36174:SF1">
    <property type="entry name" value="LIPID II:GLYCINE GLYCYLTRANSFERASE"/>
    <property type="match status" value="1"/>
</dbReference>
<dbReference type="Proteomes" id="UP000321304">
    <property type="component" value="Unassembled WGS sequence"/>
</dbReference>
<dbReference type="PANTHER" id="PTHR36174">
    <property type="entry name" value="LIPID II:GLYCINE GLYCYLTRANSFERASE"/>
    <property type="match status" value="1"/>
</dbReference>
<dbReference type="InterPro" id="IPR050644">
    <property type="entry name" value="PG_Glycine_Bridge_Synth"/>
</dbReference>
<evidence type="ECO:0000256" key="6">
    <source>
        <dbReference type="ARBA" id="ARBA00023316"/>
    </source>
</evidence>
<evidence type="ECO:0000259" key="7">
    <source>
        <dbReference type="Pfam" id="PF13480"/>
    </source>
</evidence>
<reference evidence="8 9" key="1">
    <citation type="submission" date="2019-06" db="EMBL/GenBank/DDBJ databases">
        <title>Genomic Encyclopedia of Type Strains, Phase IV (KMG-V): Genome sequencing to study the core and pangenomes of soil and plant-associated prokaryotes.</title>
        <authorList>
            <person name="Whitman W."/>
        </authorList>
    </citation>
    <scope>NUCLEOTIDE SEQUENCE [LARGE SCALE GENOMIC DNA]</scope>
    <source>
        <strain evidence="8 9">BR 10355</strain>
    </source>
</reference>
<dbReference type="InterPro" id="IPR038740">
    <property type="entry name" value="BioF2-like_GNAT_dom"/>
</dbReference>